<dbReference type="InterPro" id="IPR000719">
    <property type="entry name" value="Prot_kinase_dom"/>
</dbReference>
<dbReference type="PANTHER" id="PTHR12984">
    <property type="entry name" value="SCY1-RELATED S/T PROTEIN KINASE-LIKE"/>
    <property type="match status" value="1"/>
</dbReference>
<dbReference type="GO" id="GO:0004672">
    <property type="term" value="F:protein kinase activity"/>
    <property type="evidence" value="ECO:0007669"/>
    <property type="project" value="InterPro"/>
</dbReference>
<dbReference type="PANTHER" id="PTHR12984:SF3">
    <property type="entry name" value="N-TERMINAL KINASE-LIKE PROTEIN"/>
    <property type="match status" value="1"/>
</dbReference>
<dbReference type="Proteomes" id="UP001311799">
    <property type="component" value="Unassembled WGS sequence"/>
</dbReference>
<protein>
    <submittedName>
        <fullName evidence="3">Ser Thr kinase</fullName>
    </submittedName>
</protein>
<dbReference type="Gene3D" id="1.10.510.10">
    <property type="entry name" value="Transferase(Phosphotransferase) domain 1"/>
    <property type="match status" value="1"/>
</dbReference>
<dbReference type="SUPFAM" id="SSF56112">
    <property type="entry name" value="Protein kinase-like (PK-like)"/>
    <property type="match status" value="1"/>
</dbReference>
<feature type="compositionally biased region" description="Basic and acidic residues" evidence="1">
    <location>
        <begin position="665"/>
        <end position="676"/>
    </location>
</feature>
<dbReference type="GO" id="GO:0005524">
    <property type="term" value="F:ATP binding"/>
    <property type="evidence" value="ECO:0007669"/>
    <property type="project" value="InterPro"/>
</dbReference>
<organism evidence="3 4">
    <name type="scientific">Cryptosporidium xiaoi</name>
    <dbReference type="NCBI Taxonomy" id="659607"/>
    <lineage>
        <taxon>Eukaryota</taxon>
        <taxon>Sar</taxon>
        <taxon>Alveolata</taxon>
        <taxon>Apicomplexa</taxon>
        <taxon>Conoidasida</taxon>
        <taxon>Coccidia</taxon>
        <taxon>Eucoccidiorida</taxon>
        <taxon>Eimeriorina</taxon>
        <taxon>Cryptosporidiidae</taxon>
        <taxon>Cryptosporidium</taxon>
    </lineage>
</organism>
<dbReference type="InterPro" id="IPR016024">
    <property type="entry name" value="ARM-type_fold"/>
</dbReference>
<dbReference type="EMBL" id="JAWDEY010000008">
    <property type="protein sequence ID" value="KAK6590172.1"/>
    <property type="molecule type" value="Genomic_DNA"/>
</dbReference>
<reference evidence="3 4" key="1">
    <citation type="submission" date="2023-10" db="EMBL/GenBank/DDBJ databases">
        <title>Comparative genomics analysis reveals potential genetic determinants of host preference in Cryptosporidium xiaoi.</title>
        <authorList>
            <person name="Xiao L."/>
            <person name="Li J."/>
        </authorList>
    </citation>
    <scope>NUCLEOTIDE SEQUENCE [LARGE SCALE GENOMIC DNA]</scope>
    <source>
        <strain evidence="3 4">52996</strain>
    </source>
</reference>
<comment type="caution">
    <text evidence="3">The sequence shown here is derived from an EMBL/GenBank/DDBJ whole genome shotgun (WGS) entry which is preliminary data.</text>
</comment>
<evidence type="ECO:0000313" key="4">
    <source>
        <dbReference type="Proteomes" id="UP001311799"/>
    </source>
</evidence>
<evidence type="ECO:0000256" key="1">
    <source>
        <dbReference type="SAM" id="MobiDB-lite"/>
    </source>
</evidence>
<keyword evidence="3" id="KW-0418">Kinase</keyword>
<dbReference type="Gene3D" id="3.30.200.20">
    <property type="entry name" value="Phosphorylase Kinase, domain 1"/>
    <property type="match status" value="1"/>
</dbReference>
<evidence type="ECO:0000313" key="3">
    <source>
        <dbReference type="EMBL" id="KAK6590172.1"/>
    </source>
</evidence>
<dbReference type="Gene3D" id="1.25.10.10">
    <property type="entry name" value="Leucine-rich Repeat Variant"/>
    <property type="match status" value="1"/>
</dbReference>
<dbReference type="InterPro" id="IPR011009">
    <property type="entry name" value="Kinase-like_dom_sf"/>
</dbReference>
<dbReference type="InterPro" id="IPR051177">
    <property type="entry name" value="CIK-Related_Protein"/>
</dbReference>
<name>A0AAV9Y1Y6_9CRYT</name>
<evidence type="ECO:0000259" key="2">
    <source>
        <dbReference type="PROSITE" id="PS50011"/>
    </source>
</evidence>
<sequence>MFSLISKLFNDLPSNFGYTIGERVEGEDYSIWTHYRGFKKNRPEQSCSIFVFDKSNNPNTGFLGFLPVDVARKIAKNQFRICKSLIHPCILKIYDTLEVPNSYYIITEPCVSLYNLAVNSSFTFEVFLNDSKELNYDILFPIDCISGLYEVTNAVKFLHDDAKLLHGNINPFNIYVNYEGSWKLGGFENAIPLSEASNSYIDDISRQSTSSNIIGWNFSRFNPRNPKNIDLWNLGCLIYWSFKVSTKLNFVFDSGGRLCEQSDFKKRKRSIDSIELPYCNDRVLTLENNLTPHWLYYWLSDLLSCLNTDKDVNIENGLVLMRNNSPFVEFMNQINNFILKSPDDKKNFCIQYLPNLITSIKVHCVYTTNLIIIQRILDRILVNFSQCAPTVFPLILTLMESYSPLNCPKFLLNAFQNTLKFLMNQNDRSIRYTLLKNISKYEKFLTKDIFQDCIDSILMGFQDTANLIREATLQSMIFIIPLLLKEHELRGIRGSDQNSRNNTKNTVSSDFIYSIKEGIKSSAAIFNALGSNNNSQVIVDKLVCSMFNLSKDPEVIIRSNTVICFAKLMNILPEQYYQTILNRIYIQMLKDPFPICRKAVIQAFLSTINFYPPSVITQQILPNVSIYGFIEGQPEIMEISLLLIKNITNILAPYVKEQTKLREEQEKLKDSEEKHISKSSNTQGNPISRENIIYPRNIAGSNNIKNGVDLCTYTPRKRSEGKITSNFDDLSDLNKVTSANEGGMSDESWNDFDGNIFDLSFSSDNTLRNLEYNEKNKEDNQFFVTNSVKNQTLPQTNKDFSNSGSQRDCKTETINGFQFAAKEVRKISIKDNKATTDNSSTILDDKPKERKISTKLDLNSDDFWKEFE</sequence>
<feature type="region of interest" description="Disordered" evidence="1">
    <location>
        <begin position="665"/>
        <end position="690"/>
    </location>
</feature>
<proteinExistence type="predicted"/>
<keyword evidence="4" id="KW-1185">Reference proteome</keyword>
<gene>
    <name evidence="3" type="ORF">RS030_172632</name>
</gene>
<dbReference type="Pfam" id="PF00069">
    <property type="entry name" value="Pkinase"/>
    <property type="match status" value="1"/>
</dbReference>
<dbReference type="PROSITE" id="PS50011">
    <property type="entry name" value="PROTEIN_KINASE_DOM"/>
    <property type="match status" value="1"/>
</dbReference>
<dbReference type="SUPFAM" id="SSF48371">
    <property type="entry name" value="ARM repeat"/>
    <property type="match status" value="1"/>
</dbReference>
<dbReference type="InterPro" id="IPR011989">
    <property type="entry name" value="ARM-like"/>
</dbReference>
<accession>A0AAV9Y1Y6</accession>
<dbReference type="AlphaFoldDB" id="A0AAV9Y1Y6"/>
<feature type="compositionally biased region" description="Polar residues" evidence="1">
    <location>
        <begin position="678"/>
        <end position="688"/>
    </location>
</feature>
<feature type="domain" description="Protein kinase" evidence="2">
    <location>
        <begin position="14"/>
        <end position="328"/>
    </location>
</feature>
<keyword evidence="3" id="KW-0808">Transferase</keyword>